<keyword evidence="1" id="KW-1133">Transmembrane helix</keyword>
<keyword evidence="1" id="KW-0812">Transmembrane</keyword>
<sequence length="258" mass="29921">ESYRRRCEEKREKWTSKGFDFSIFFLYNRKDFSCFFATLQQNGLQKSPNNVDDNCKRWPCKIFRKNTISFVTDGMNASQNDQLVVVADESMSILWQCMISILVFMLAGLVAMFTSLINVLAILKSKEMKSKFYALYVETGVVDFLMGSVYVATGVKKIYRYFSGVGDAMTRRQCCQESALLYFCQTLGLYVAFTLALDRTVSFLKPSKIYHVWYRSIDLIQIFLKKSVKRTKKDDFGQELLISCGTATCRKLFRHHTK</sequence>
<feature type="transmembrane region" description="Helical" evidence="1">
    <location>
        <begin position="133"/>
        <end position="153"/>
    </location>
</feature>
<evidence type="ECO:0000313" key="2">
    <source>
        <dbReference type="Proteomes" id="UP000887565"/>
    </source>
</evidence>
<protein>
    <submittedName>
        <fullName evidence="3">Uncharacterized protein</fullName>
    </submittedName>
</protein>
<name>A0A915K434_ROMCU</name>
<evidence type="ECO:0000313" key="3">
    <source>
        <dbReference type="WBParaSite" id="nRc.2.0.1.t33530-RA"/>
    </source>
</evidence>
<dbReference type="SUPFAM" id="SSF81321">
    <property type="entry name" value="Family A G protein-coupled receptor-like"/>
    <property type="match status" value="1"/>
</dbReference>
<organism evidence="2 3">
    <name type="scientific">Romanomermis culicivorax</name>
    <name type="common">Nematode worm</name>
    <dbReference type="NCBI Taxonomy" id="13658"/>
    <lineage>
        <taxon>Eukaryota</taxon>
        <taxon>Metazoa</taxon>
        <taxon>Ecdysozoa</taxon>
        <taxon>Nematoda</taxon>
        <taxon>Enoplea</taxon>
        <taxon>Dorylaimia</taxon>
        <taxon>Mermithida</taxon>
        <taxon>Mermithoidea</taxon>
        <taxon>Mermithidae</taxon>
        <taxon>Romanomermis</taxon>
    </lineage>
</organism>
<feature type="transmembrane region" description="Helical" evidence="1">
    <location>
        <begin position="93"/>
        <end position="121"/>
    </location>
</feature>
<feature type="transmembrane region" description="Helical" evidence="1">
    <location>
        <begin position="179"/>
        <end position="197"/>
    </location>
</feature>
<keyword evidence="1" id="KW-0472">Membrane</keyword>
<dbReference type="Gene3D" id="1.20.1070.10">
    <property type="entry name" value="Rhodopsin 7-helix transmembrane proteins"/>
    <property type="match status" value="1"/>
</dbReference>
<proteinExistence type="predicted"/>
<dbReference type="AlphaFoldDB" id="A0A915K434"/>
<accession>A0A915K434</accession>
<dbReference type="Proteomes" id="UP000887565">
    <property type="component" value="Unplaced"/>
</dbReference>
<reference evidence="3" key="1">
    <citation type="submission" date="2022-11" db="UniProtKB">
        <authorList>
            <consortium name="WormBaseParasite"/>
        </authorList>
    </citation>
    <scope>IDENTIFICATION</scope>
</reference>
<keyword evidence="2" id="KW-1185">Reference proteome</keyword>
<dbReference type="WBParaSite" id="nRc.2.0.1.t33530-RA">
    <property type="protein sequence ID" value="nRc.2.0.1.t33530-RA"/>
    <property type="gene ID" value="nRc.2.0.1.g33530"/>
</dbReference>
<evidence type="ECO:0000256" key="1">
    <source>
        <dbReference type="SAM" id="Phobius"/>
    </source>
</evidence>